<evidence type="ECO:0000256" key="1">
    <source>
        <dbReference type="ARBA" id="ARBA00038215"/>
    </source>
</evidence>
<proteinExistence type="inferred from homology"/>
<feature type="domain" description="Beta-lactamase-related" evidence="2">
    <location>
        <begin position="14"/>
        <end position="268"/>
    </location>
</feature>
<dbReference type="RefSeq" id="XP_024732629.1">
    <property type="nucleotide sequence ID" value="XM_024888706.1"/>
</dbReference>
<dbReference type="PANTHER" id="PTHR46825:SF9">
    <property type="entry name" value="BETA-LACTAMASE-RELATED DOMAIN-CONTAINING PROTEIN"/>
    <property type="match status" value="1"/>
</dbReference>
<dbReference type="GeneID" id="36596782"/>
<dbReference type="InParanoid" id="A0A2J6SY74"/>
<feature type="domain" description="Peptidase S12 Pab87-related C-terminal" evidence="3">
    <location>
        <begin position="327"/>
        <end position="430"/>
    </location>
</feature>
<dbReference type="Gene3D" id="3.40.710.10">
    <property type="entry name" value="DD-peptidase/beta-lactamase superfamily"/>
    <property type="match status" value="1"/>
</dbReference>
<dbReference type="Proteomes" id="UP000235371">
    <property type="component" value="Unassembled WGS sequence"/>
</dbReference>
<dbReference type="InterPro" id="IPR050491">
    <property type="entry name" value="AmpC-like"/>
</dbReference>
<name>A0A2J6SY74_9HELO</name>
<dbReference type="InterPro" id="IPR021860">
    <property type="entry name" value="Peptidase_S12_Pab87-rel_C"/>
</dbReference>
<dbReference type="Pfam" id="PF11954">
    <property type="entry name" value="DUF3471"/>
    <property type="match status" value="1"/>
</dbReference>
<evidence type="ECO:0000259" key="2">
    <source>
        <dbReference type="Pfam" id="PF00144"/>
    </source>
</evidence>
<reference evidence="4 5" key="1">
    <citation type="submission" date="2016-04" db="EMBL/GenBank/DDBJ databases">
        <title>A degradative enzymes factory behind the ericoid mycorrhizal symbiosis.</title>
        <authorList>
            <consortium name="DOE Joint Genome Institute"/>
            <person name="Martino E."/>
            <person name="Morin E."/>
            <person name="Grelet G."/>
            <person name="Kuo A."/>
            <person name="Kohler A."/>
            <person name="Daghino S."/>
            <person name="Barry K."/>
            <person name="Choi C."/>
            <person name="Cichocki N."/>
            <person name="Clum A."/>
            <person name="Copeland A."/>
            <person name="Hainaut M."/>
            <person name="Haridas S."/>
            <person name="Labutti K."/>
            <person name="Lindquist E."/>
            <person name="Lipzen A."/>
            <person name="Khouja H.-R."/>
            <person name="Murat C."/>
            <person name="Ohm R."/>
            <person name="Olson A."/>
            <person name="Spatafora J."/>
            <person name="Veneault-Fourrey C."/>
            <person name="Henrissat B."/>
            <person name="Grigoriev I."/>
            <person name="Martin F."/>
            <person name="Perotto S."/>
        </authorList>
    </citation>
    <scope>NUCLEOTIDE SEQUENCE [LARGE SCALE GENOMIC DNA]</scope>
    <source>
        <strain evidence="4 5">E</strain>
    </source>
</reference>
<dbReference type="AlphaFoldDB" id="A0A2J6SY74"/>
<dbReference type="PANTHER" id="PTHR46825">
    <property type="entry name" value="D-ALANYL-D-ALANINE-CARBOXYPEPTIDASE/ENDOPEPTIDASE AMPH"/>
    <property type="match status" value="1"/>
</dbReference>
<keyword evidence="5" id="KW-1185">Reference proteome</keyword>
<protein>
    <submittedName>
        <fullName evidence="4">Putative penicillin-binding protein</fullName>
    </submittedName>
</protein>
<evidence type="ECO:0000313" key="4">
    <source>
        <dbReference type="EMBL" id="PMD55725.1"/>
    </source>
</evidence>
<dbReference type="InterPro" id="IPR001466">
    <property type="entry name" value="Beta-lactam-related"/>
</dbReference>
<accession>A0A2J6SY74</accession>
<dbReference type="OrthoDB" id="5946976at2759"/>
<comment type="similarity">
    <text evidence="1">Belongs to the peptidase S12 family.</text>
</comment>
<dbReference type="SUPFAM" id="SSF56601">
    <property type="entry name" value="beta-lactamase/transpeptidase-like"/>
    <property type="match status" value="1"/>
</dbReference>
<dbReference type="EMBL" id="KZ613854">
    <property type="protein sequence ID" value="PMD55725.1"/>
    <property type="molecule type" value="Genomic_DNA"/>
</dbReference>
<dbReference type="Gene3D" id="2.40.128.600">
    <property type="match status" value="1"/>
</dbReference>
<evidence type="ECO:0000259" key="3">
    <source>
        <dbReference type="Pfam" id="PF11954"/>
    </source>
</evidence>
<sequence length="431" mass="48589">MSLLVDDDANFSNVQWKTPIVKLIPDDFMLSDEYATAHTAIEDALSHRSGLPRHDYSYGGNYDGQRPSLKGAVRALRHLPLTAEPRTKFQYCNQMYGVASHVIETLTGKWLGDVLKEKIWEPLDMKATYFSTSDAEKAPEHLAEGYVYYKDEFQPVREMDLTCISGAGSIVSNVLDYSKWLKALLSTSGPISKAGHKALRSPHIFEERKEGPTAFTGPIAYALGWSTGVYHGYEFFEHSGGMIAYGTDVIFFPALNYGLVAFANTAVTSNWVEQALIWHLVDEHLNIPKKERYDWNKKNQARMKKSHDEYENMWKEVYPNIPSPALSTTLPLQNYTGTYFHPGYNNITLELKNGSLYTYRQDATLKLEFNLEHISGDYFMAYADSTEAPGSIFKAAAPAEFKVSPDGISKTFGLAAEPEMGKDGRIWFERT</sequence>
<dbReference type="Pfam" id="PF00144">
    <property type="entry name" value="Beta-lactamase"/>
    <property type="match status" value="1"/>
</dbReference>
<dbReference type="InterPro" id="IPR012338">
    <property type="entry name" value="Beta-lactam/transpept-like"/>
</dbReference>
<dbReference type="STRING" id="1095630.A0A2J6SY74"/>
<gene>
    <name evidence="4" type="ORF">K444DRAFT_78024</name>
</gene>
<organism evidence="4 5">
    <name type="scientific">Hyaloscypha bicolor E</name>
    <dbReference type="NCBI Taxonomy" id="1095630"/>
    <lineage>
        <taxon>Eukaryota</taxon>
        <taxon>Fungi</taxon>
        <taxon>Dikarya</taxon>
        <taxon>Ascomycota</taxon>
        <taxon>Pezizomycotina</taxon>
        <taxon>Leotiomycetes</taxon>
        <taxon>Helotiales</taxon>
        <taxon>Hyaloscyphaceae</taxon>
        <taxon>Hyaloscypha</taxon>
        <taxon>Hyaloscypha bicolor</taxon>
    </lineage>
</organism>
<evidence type="ECO:0000313" key="5">
    <source>
        <dbReference type="Proteomes" id="UP000235371"/>
    </source>
</evidence>